<dbReference type="AlphaFoldDB" id="A0A9X1FNH2"/>
<protein>
    <submittedName>
        <fullName evidence="2">Uncharacterized protein</fullName>
    </submittedName>
</protein>
<organism evidence="2 3">
    <name type="scientific">Halomarinibacterium sedimenti</name>
    <dbReference type="NCBI Taxonomy" id="2857106"/>
    <lineage>
        <taxon>Bacteria</taxon>
        <taxon>Pseudomonadati</taxon>
        <taxon>Bacteroidota</taxon>
        <taxon>Flavobacteriia</taxon>
        <taxon>Flavobacteriales</taxon>
        <taxon>Flavobacteriaceae</taxon>
        <taxon>Halomarinibacterium</taxon>
    </lineage>
</organism>
<feature type="transmembrane region" description="Helical" evidence="1">
    <location>
        <begin position="48"/>
        <end position="70"/>
    </location>
</feature>
<name>A0A9X1FNH2_9FLAO</name>
<reference evidence="2" key="1">
    <citation type="submission" date="2021-07" db="EMBL/GenBank/DDBJ databases">
        <title>Aureisphaera sp. CAU 1614 isolated from sea sediment.</title>
        <authorList>
            <person name="Kim W."/>
        </authorList>
    </citation>
    <scope>NUCLEOTIDE SEQUENCE</scope>
    <source>
        <strain evidence="2">CAU 1614</strain>
    </source>
</reference>
<dbReference type="Proteomes" id="UP001138686">
    <property type="component" value="Unassembled WGS sequence"/>
</dbReference>
<keyword evidence="1" id="KW-0812">Transmembrane</keyword>
<keyword evidence="1" id="KW-1133">Transmembrane helix</keyword>
<dbReference type="EMBL" id="JAHWDP010000002">
    <property type="protein sequence ID" value="MBW2937749.1"/>
    <property type="molecule type" value="Genomic_DNA"/>
</dbReference>
<dbReference type="RefSeq" id="WP_219052163.1">
    <property type="nucleotide sequence ID" value="NZ_JAHWDP010000002.1"/>
</dbReference>
<comment type="caution">
    <text evidence="2">The sequence shown here is derived from an EMBL/GenBank/DDBJ whole genome shotgun (WGS) entry which is preliminary data.</text>
</comment>
<evidence type="ECO:0000313" key="2">
    <source>
        <dbReference type="EMBL" id="MBW2937749.1"/>
    </source>
</evidence>
<gene>
    <name evidence="2" type="ORF">KXJ69_06495</name>
</gene>
<evidence type="ECO:0000256" key="1">
    <source>
        <dbReference type="SAM" id="Phobius"/>
    </source>
</evidence>
<sequence>MEAPFNKQDEIIKKLLQEAPLEKPSLDFSKNVMQQLEKQKTSQSYRPLISKTTWGAIAAIFLLGLLWVYFNPASNMYDVGNLTFTEKLNIKKPFEAFAFSKTTQYAIGFMALFLLQIPFLKRIVAR</sequence>
<evidence type="ECO:0000313" key="3">
    <source>
        <dbReference type="Proteomes" id="UP001138686"/>
    </source>
</evidence>
<feature type="transmembrane region" description="Helical" evidence="1">
    <location>
        <begin position="102"/>
        <end position="120"/>
    </location>
</feature>
<keyword evidence="1" id="KW-0472">Membrane</keyword>
<proteinExistence type="predicted"/>
<keyword evidence="3" id="KW-1185">Reference proteome</keyword>
<accession>A0A9X1FNH2</accession>